<feature type="non-terminal residue" evidence="3">
    <location>
        <position position="99"/>
    </location>
</feature>
<reference evidence="3 4" key="1">
    <citation type="journal article" date="2021" name="BMC Genomics">
        <title>Datura genome reveals duplications of psychoactive alkaloid biosynthetic genes and high mutation rate following tissue culture.</title>
        <authorList>
            <person name="Rajewski A."/>
            <person name="Carter-House D."/>
            <person name="Stajich J."/>
            <person name="Litt A."/>
        </authorList>
    </citation>
    <scope>NUCLEOTIDE SEQUENCE [LARGE SCALE GENOMIC DNA]</scope>
    <source>
        <strain evidence="3">AR-01</strain>
    </source>
</reference>
<keyword evidence="4" id="KW-1185">Reference proteome</keyword>
<dbReference type="SUPFAM" id="SSF51735">
    <property type="entry name" value="NAD(P)-binding Rossmann-fold domains"/>
    <property type="match status" value="1"/>
</dbReference>
<comment type="caution">
    <text evidence="3">The sequence shown here is derived from an EMBL/GenBank/DDBJ whole genome shotgun (WGS) entry which is preliminary data.</text>
</comment>
<dbReference type="PANTHER" id="PTHR43981">
    <property type="entry name" value="ENOYL-[ACYL-CARRIER-PROTEIN] REDUCTASE, MITOCHONDRIAL"/>
    <property type="match status" value="1"/>
</dbReference>
<name>A0ABS8WGG9_DATST</name>
<gene>
    <name evidence="3" type="ORF">HAX54_046108</name>
</gene>
<dbReference type="Proteomes" id="UP000823775">
    <property type="component" value="Unassembled WGS sequence"/>
</dbReference>
<sequence length="99" mass="10522">MLEDFVALKPGDTIVQNGATSIVGQCVIQLARVRGLHMFTESELEVKCVKNLLGDIPEPLLGLNCIGGNAATMAKGGTMVTYGGMSKPITVSTTYFIFK</sequence>
<dbReference type="EMBL" id="JACEIK010007236">
    <property type="protein sequence ID" value="MCE3049911.1"/>
    <property type="molecule type" value="Genomic_DNA"/>
</dbReference>
<keyword evidence="2" id="KW-0560">Oxidoreductase</keyword>
<protein>
    <submittedName>
        <fullName evidence="3">Uncharacterized protein</fullName>
    </submittedName>
</protein>
<evidence type="ECO:0000313" key="3">
    <source>
        <dbReference type="EMBL" id="MCE3049911.1"/>
    </source>
</evidence>
<proteinExistence type="predicted"/>
<evidence type="ECO:0000256" key="1">
    <source>
        <dbReference type="ARBA" id="ARBA00022857"/>
    </source>
</evidence>
<dbReference type="PANTHER" id="PTHR43981:SF7">
    <property type="entry name" value="TRANS-2-ENOYL-COA REDUCTASE, MITOCHONDRIAL-RELATED"/>
    <property type="match status" value="1"/>
</dbReference>
<keyword evidence="1" id="KW-0521">NADP</keyword>
<evidence type="ECO:0000313" key="4">
    <source>
        <dbReference type="Proteomes" id="UP000823775"/>
    </source>
</evidence>
<organism evidence="3 4">
    <name type="scientific">Datura stramonium</name>
    <name type="common">Jimsonweed</name>
    <name type="synonym">Common thornapple</name>
    <dbReference type="NCBI Taxonomy" id="4076"/>
    <lineage>
        <taxon>Eukaryota</taxon>
        <taxon>Viridiplantae</taxon>
        <taxon>Streptophyta</taxon>
        <taxon>Embryophyta</taxon>
        <taxon>Tracheophyta</taxon>
        <taxon>Spermatophyta</taxon>
        <taxon>Magnoliopsida</taxon>
        <taxon>eudicotyledons</taxon>
        <taxon>Gunneridae</taxon>
        <taxon>Pentapetalae</taxon>
        <taxon>asterids</taxon>
        <taxon>lamiids</taxon>
        <taxon>Solanales</taxon>
        <taxon>Solanaceae</taxon>
        <taxon>Solanoideae</taxon>
        <taxon>Datureae</taxon>
        <taxon>Datura</taxon>
    </lineage>
</organism>
<dbReference type="InterPro" id="IPR051034">
    <property type="entry name" value="Mito_Enoyl-ACP_Reductase"/>
</dbReference>
<dbReference type="Gene3D" id="3.40.50.720">
    <property type="entry name" value="NAD(P)-binding Rossmann-like Domain"/>
    <property type="match status" value="2"/>
</dbReference>
<evidence type="ECO:0000256" key="2">
    <source>
        <dbReference type="ARBA" id="ARBA00023002"/>
    </source>
</evidence>
<dbReference type="InterPro" id="IPR036291">
    <property type="entry name" value="NAD(P)-bd_dom_sf"/>
</dbReference>
<accession>A0ABS8WGG9</accession>